<evidence type="ECO:0000313" key="1">
    <source>
        <dbReference type="EMBL" id="KLO25898.1"/>
    </source>
</evidence>
<evidence type="ECO:0000313" key="2">
    <source>
        <dbReference type="Proteomes" id="UP000036464"/>
    </source>
</evidence>
<gene>
    <name evidence="1" type="ORF">ABW16_21545</name>
</gene>
<dbReference type="Proteomes" id="UP000036464">
    <property type="component" value="Unassembled WGS sequence"/>
</dbReference>
<sequence length="152" mass="16546">MGKFAEIADVTGRYEDKDALPSSYSAAGGWIDLRIGDVESELMGQVPSLRKTVGQINADSAAAGDSDRISRVKTLVCEKVLDLLRSPGGRASLSTTTPDITISSSYGYVPDKTRGKIAFTPTELSSVKLRRRRSNFGTVPVKPWRPAHDLRY</sequence>
<organism evidence="1 2">
    <name type="scientific">Mycolicibacter heraklionensis</name>
    <dbReference type="NCBI Taxonomy" id="512402"/>
    <lineage>
        <taxon>Bacteria</taxon>
        <taxon>Bacillati</taxon>
        <taxon>Actinomycetota</taxon>
        <taxon>Actinomycetes</taxon>
        <taxon>Mycobacteriales</taxon>
        <taxon>Mycobacteriaceae</taxon>
        <taxon>Mycolicibacter</taxon>
    </lineage>
</organism>
<keyword evidence="2" id="KW-1185">Reference proteome</keyword>
<dbReference type="EMBL" id="LDPO01000027">
    <property type="protein sequence ID" value="KLO25898.1"/>
    <property type="molecule type" value="Genomic_DNA"/>
</dbReference>
<accession>A0ABR5FA24</accession>
<proteinExistence type="predicted"/>
<reference evidence="1 2" key="1">
    <citation type="submission" date="2015-05" db="EMBL/GenBank/DDBJ databases">
        <title>Genome sequence of Mycobacterium heraklionense Davo strain.</title>
        <authorList>
            <person name="Greninger A.L."/>
            <person name="Cunningham G."/>
            <person name="Miller S."/>
        </authorList>
    </citation>
    <scope>NUCLEOTIDE SEQUENCE [LARGE SCALE GENOMIC DNA]</scope>
    <source>
        <strain evidence="1 2">Davo</strain>
    </source>
</reference>
<protein>
    <submittedName>
        <fullName evidence="1">Uncharacterized protein</fullName>
    </submittedName>
</protein>
<comment type="caution">
    <text evidence="1">The sequence shown here is derived from an EMBL/GenBank/DDBJ whole genome shotgun (WGS) entry which is preliminary data.</text>
</comment>
<name>A0ABR5FA24_9MYCO</name>